<dbReference type="OrthoDB" id="9808843at2"/>
<keyword evidence="5" id="KW-1185">Reference proteome</keyword>
<dbReference type="RefSeq" id="WP_069702244.1">
    <property type="nucleotide sequence ID" value="NZ_MJAT01000022.1"/>
</dbReference>
<dbReference type="PANTHER" id="PTHR44591:SF3">
    <property type="entry name" value="RESPONSE REGULATORY DOMAIN-CONTAINING PROTEIN"/>
    <property type="match status" value="1"/>
</dbReference>
<dbReference type="SUPFAM" id="SSF52172">
    <property type="entry name" value="CheY-like"/>
    <property type="match status" value="1"/>
</dbReference>
<organism evidence="4 5">
    <name type="scientific">Desulfuribacillus stibiiarsenatis</name>
    <dbReference type="NCBI Taxonomy" id="1390249"/>
    <lineage>
        <taxon>Bacteria</taxon>
        <taxon>Bacillati</taxon>
        <taxon>Bacillota</taxon>
        <taxon>Desulfuribacillia</taxon>
        <taxon>Desulfuribacillales</taxon>
        <taxon>Desulfuribacillaceae</taxon>
        <taxon>Desulfuribacillus</taxon>
    </lineage>
</organism>
<feature type="domain" description="Response regulatory" evidence="3">
    <location>
        <begin position="4"/>
        <end position="119"/>
    </location>
</feature>
<evidence type="ECO:0000313" key="4">
    <source>
        <dbReference type="EMBL" id="OEH85417.1"/>
    </source>
</evidence>
<dbReference type="Proteomes" id="UP000095255">
    <property type="component" value="Unassembled WGS sequence"/>
</dbReference>
<dbReference type="PANTHER" id="PTHR44591">
    <property type="entry name" value="STRESS RESPONSE REGULATOR PROTEIN 1"/>
    <property type="match status" value="1"/>
</dbReference>
<dbReference type="InterPro" id="IPR011006">
    <property type="entry name" value="CheY-like_superfamily"/>
</dbReference>
<evidence type="ECO:0000313" key="5">
    <source>
        <dbReference type="Proteomes" id="UP000095255"/>
    </source>
</evidence>
<evidence type="ECO:0000256" key="1">
    <source>
        <dbReference type="ARBA" id="ARBA00022553"/>
    </source>
</evidence>
<dbReference type="EMBL" id="MJAT01000022">
    <property type="protein sequence ID" value="OEH85417.1"/>
    <property type="molecule type" value="Genomic_DNA"/>
</dbReference>
<reference evidence="4 5" key="1">
    <citation type="submission" date="2016-09" db="EMBL/GenBank/DDBJ databases">
        <title>Desulfuribacillus arsenicus sp. nov., an obligately anaerobic, dissimilatory arsenic- and antimonate-reducing bacterium isolated from anoxic sediments.</title>
        <authorList>
            <person name="Abin C.A."/>
            <person name="Hollibaugh J.T."/>
        </authorList>
    </citation>
    <scope>NUCLEOTIDE SEQUENCE [LARGE SCALE GENOMIC DNA]</scope>
    <source>
        <strain evidence="4 5">MLFW-2</strain>
    </source>
</reference>
<name>A0A1E5L5J9_9FIRM</name>
<protein>
    <submittedName>
        <fullName evidence="4">Two-component system response regulator</fullName>
    </submittedName>
</protein>
<proteinExistence type="predicted"/>
<dbReference type="STRING" id="1390249.BHU72_04825"/>
<comment type="caution">
    <text evidence="4">The sequence shown here is derived from an EMBL/GenBank/DDBJ whole genome shotgun (WGS) entry which is preliminary data.</text>
</comment>
<dbReference type="SMART" id="SM00448">
    <property type="entry name" value="REC"/>
    <property type="match status" value="1"/>
</dbReference>
<dbReference type="Gene3D" id="3.40.50.2300">
    <property type="match status" value="1"/>
</dbReference>
<dbReference type="PROSITE" id="PS50110">
    <property type="entry name" value="RESPONSE_REGULATORY"/>
    <property type="match status" value="1"/>
</dbReference>
<evidence type="ECO:0000256" key="2">
    <source>
        <dbReference type="PROSITE-ProRule" id="PRU00169"/>
    </source>
</evidence>
<keyword evidence="1 2" id="KW-0597">Phosphoprotein</keyword>
<feature type="modified residue" description="4-aspartylphosphate" evidence="2">
    <location>
        <position position="53"/>
    </location>
</feature>
<dbReference type="InterPro" id="IPR001789">
    <property type="entry name" value="Sig_transdc_resp-reg_receiver"/>
</dbReference>
<dbReference type="Pfam" id="PF00072">
    <property type="entry name" value="Response_reg"/>
    <property type="match status" value="1"/>
</dbReference>
<sequence length="127" mass="14382">MSPKVLVVDDQYGIRLLISEVLRSEGIEVKETSTGEEAIEISKDFSPDLILLDMKMPGMNGVDILRYFRKKKNLDIPIYMMTAYSELDMLAEAERLGVTRQFTKPFDIFDVSRAIVEEVCNTPVVCG</sequence>
<dbReference type="AlphaFoldDB" id="A0A1E5L5J9"/>
<accession>A0A1E5L5J9</accession>
<gene>
    <name evidence="4" type="ORF">BHU72_04825</name>
</gene>
<evidence type="ECO:0000259" key="3">
    <source>
        <dbReference type="PROSITE" id="PS50110"/>
    </source>
</evidence>
<dbReference type="GO" id="GO:0000160">
    <property type="term" value="P:phosphorelay signal transduction system"/>
    <property type="evidence" value="ECO:0007669"/>
    <property type="project" value="InterPro"/>
</dbReference>
<dbReference type="InterPro" id="IPR050595">
    <property type="entry name" value="Bact_response_regulator"/>
</dbReference>